<protein>
    <submittedName>
        <fullName evidence="1">60S ribosomal protein L35</fullName>
    </submittedName>
</protein>
<evidence type="ECO:0000313" key="1">
    <source>
        <dbReference type="EMBL" id="KAJ6834684.1"/>
    </source>
</evidence>
<evidence type="ECO:0000313" key="2">
    <source>
        <dbReference type="Proteomes" id="UP001140949"/>
    </source>
</evidence>
<accession>A0AAX6H1P5</accession>
<dbReference type="GO" id="GO:0005840">
    <property type="term" value="C:ribosome"/>
    <property type="evidence" value="ECO:0007669"/>
    <property type="project" value="UniProtKB-KW"/>
</dbReference>
<reference evidence="1" key="2">
    <citation type="submission" date="2023-04" db="EMBL/GenBank/DDBJ databases">
        <authorList>
            <person name="Bruccoleri R.E."/>
            <person name="Oakeley E.J."/>
            <person name="Faust A.-M."/>
            <person name="Dessus-Babus S."/>
            <person name="Altorfer M."/>
            <person name="Burckhardt D."/>
            <person name="Oertli M."/>
            <person name="Naumann U."/>
            <person name="Petersen F."/>
            <person name="Wong J."/>
        </authorList>
    </citation>
    <scope>NUCLEOTIDE SEQUENCE</scope>
    <source>
        <strain evidence="1">GSM-AAB239-AS_SAM_17_03QT</strain>
        <tissue evidence="1">Leaf</tissue>
    </source>
</reference>
<organism evidence="1 2">
    <name type="scientific">Iris pallida</name>
    <name type="common">Sweet iris</name>
    <dbReference type="NCBI Taxonomy" id="29817"/>
    <lineage>
        <taxon>Eukaryota</taxon>
        <taxon>Viridiplantae</taxon>
        <taxon>Streptophyta</taxon>
        <taxon>Embryophyta</taxon>
        <taxon>Tracheophyta</taxon>
        <taxon>Spermatophyta</taxon>
        <taxon>Magnoliopsida</taxon>
        <taxon>Liliopsida</taxon>
        <taxon>Asparagales</taxon>
        <taxon>Iridaceae</taxon>
        <taxon>Iridoideae</taxon>
        <taxon>Irideae</taxon>
        <taxon>Iris</taxon>
    </lineage>
</organism>
<keyword evidence="2" id="KW-1185">Reference proteome</keyword>
<name>A0AAX6H1P5_IRIPA</name>
<gene>
    <name evidence="1" type="ORF">M6B38_333965</name>
</gene>
<keyword evidence="1" id="KW-0687">Ribonucleoprotein</keyword>
<comment type="caution">
    <text evidence="1">The sequence shown here is derived from an EMBL/GenBank/DDBJ whole genome shotgun (WGS) entry which is preliminary data.</text>
</comment>
<dbReference type="Proteomes" id="UP001140949">
    <property type="component" value="Unassembled WGS sequence"/>
</dbReference>
<dbReference type="AlphaFoldDB" id="A0AAX6H1P5"/>
<dbReference type="EMBL" id="JANAVB010014200">
    <property type="protein sequence ID" value="KAJ6834684.1"/>
    <property type="molecule type" value="Genomic_DNA"/>
</dbReference>
<reference evidence="1" key="1">
    <citation type="journal article" date="2023" name="GigaByte">
        <title>Genome assembly of the bearded iris, Iris pallida Lam.</title>
        <authorList>
            <person name="Bruccoleri R.E."/>
            <person name="Oakeley E.J."/>
            <person name="Faust A.M.E."/>
            <person name="Altorfer M."/>
            <person name="Dessus-Babus S."/>
            <person name="Burckhardt D."/>
            <person name="Oertli M."/>
            <person name="Naumann U."/>
            <person name="Petersen F."/>
            <person name="Wong J."/>
        </authorList>
    </citation>
    <scope>NUCLEOTIDE SEQUENCE</scope>
    <source>
        <strain evidence="1">GSM-AAB239-AS_SAM_17_03QT</strain>
    </source>
</reference>
<proteinExistence type="predicted"/>
<keyword evidence="1" id="KW-0689">Ribosomal protein</keyword>
<sequence>MLIWRIFSGSVVSRRLCSLGRFTAKFWILDI</sequence>